<sequence>MTLRVYADPALDQSEDPHDGKLPSIIEWYDDRHDGGASDRAPHGAPCAHGHAPEHSGYGLGTFEQQALLGDEDRGTTSTAGFSYKPPTLESASPSLCSGPPMTLLPPLATKPASALPYPPTTTLSSGSGGLGDQMDQPPYRHEYESSMQTSIESMIPAERIKGKCPDLSQNVQAADKKVQAEKHRRSEQERRKGTSCEINNLKSHIPTVFLETILSRSTKLRYTDDGPVSVSEPSRNGVLNIGVIYLQAMEDALTAVYKLVQELYQRIKAFDLQPMEDKLTAVYKLLQELCQRLEAFHAASAANYPTPPDSPKFNKRGSSASSFELVVDLETSLPPSKRSKYESDDADPDADTEWTDWEPDRPKPHEGKPWSSHVLGRMTIIQRRPAARKGRCITRGGGGDKHFCKRRR</sequence>
<feature type="region of interest" description="Disordered" evidence="1">
    <location>
        <begin position="335"/>
        <end position="409"/>
    </location>
</feature>
<dbReference type="EMBL" id="VXIT01000009">
    <property type="protein sequence ID" value="KAA6410145.1"/>
    <property type="molecule type" value="Genomic_DNA"/>
</dbReference>
<proteinExistence type="predicted"/>
<feature type="compositionally biased region" description="Basic and acidic residues" evidence="1">
    <location>
        <begin position="29"/>
        <end position="42"/>
    </location>
</feature>
<dbReference type="AlphaFoldDB" id="A0A5M8PL19"/>
<evidence type="ECO:0000313" key="2">
    <source>
        <dbReference type="EMBL" id="KAA6410145.1"/>
    </source>
</evidence>
<dbReference type="Proteomes" id="UP000324767">
    <property type="component" value="Unassembled WGS sequence"/>
</dbReference>
<dbReference type="OrthoDB" id="10518627at2759"/>
<comment type="caution">
    <text evidence="2">The sequence shown here is derived from an EMBL/GenBank/DDBJ whole genome shotgun (WGS) entry which is preliminary data.</text>
</comment>
<accession>A0A5M8PL19</accession>
<evidence type="ECO:0000256" key="1">
    <source>
        <dbReference type="SAM" id="MobiDB-lite"/>
    </source>
</evidence>
<evidence type="ECO:0000313" key="3">
    <source>
        <dbReference type="Proteomes" id="UP000324767"/>
    </source>
</evidence>
<feature type="compositionally biased region" description="Basic and acidic residues" evidence="1">
    <location>
        <begin position="359"/>
        <end position="369"/>
    </location>
</feature>
<feature type="compositionally biased region" description="Low complexity" evidence="1">
    <location>
        <begin position="112"/>
        <end position="126"/>
    </location>
</feature>
<protein>
    <submittedName>
        <fullName evidence="2">Uncharacterized protein</fullName>
    </submittedName>
</protein>
<feature type="region of interest" description="Disordered" evidence="1">
    <location>
        <begin position="1"/>
        <end position="59"/>
    </location>
</feature>
<name>A0A5M8PL19_9LECA</name>
<reference evidence="2 3" key="1">
    <citation type="submission" date="2019-09" db="EMBL/GenBank/DDBJ databases">
        <title>The hologenome of the rock-dwelling lichen Lasallia pustulata.</title>
        <authorList>
            <person name="Greshake Tzovaras B."/>
            <person name="Segers F."/>
            <person name="Bicker A."/>
            <person name="Dal Grande F."/>
            <person name="Otte J."/>
            <person name="Hankeln T."/>
            <person name="Schmitt I."/>
            <person name="Ebersberger I."/>
        </authorList>
    </citation>
    <scope>NUCLEOTIDE SEQUENCE [LARGE SCALE GENOMIC DNA]</scope>
    <source>
        <strain evidence="2">A1-1</strain>
    </source>
</reference>
<gene>
    <name evidence="2" type="ORF">FRX48_05566</name>
</gene>
<feature type="region of interest" description="Disordered" evidence="1">
    <location>
        <begin position="73"/>
        <end position="140"/>
    </location>
</feature>
<feature type="compositionally biased region" description="Basic and acidic residues" evidence="1">
    <location>
        <begin position="175"/>
        <end position="195"/>
    </location>
</feature>
<feature type="region of interest" description="Disordered" evidence="1">
    <location>
        <begin position="171"/>
        <end position="195"/>
    </location>
</feature>
<feature type="compositionally biased region" description="Acidic residues" evidence="1">
    <location>
        <begin position="345"/>
        <end position="358"/>
    </location>
</feature>
<organism evidence="2 3">
    <name type="scientific">Lasallia pustulata</name>
    <dbReference type="NCBI Taxonomy" id="136370"/>
    <lineage>
        <taxon>Eukaryota</taxon>
        <taxon>Fungi</taxon>
        <taxon>Dikarya</taxon>
        <taxon>Ascomycota</taxon>
        <taxon>Pezizomycotina</taxon>
        <taxon>Lecanoromycetes</taxon>
        <taxon>OSLEUM clade</taxon>
        <taxon>Umbilicariomycetidae</taxon>
        <taxon>Umbilicariales</taxon>
        <taxon>Umbilicariaceae</taxon>
        <taxon>Lasallia</taxon>
    </lineage>
</organism>